<dbReference type="AlphaFoldDB" id="A0A177EDW9"/>
<dbReference type="STRING" id="1805483.A0A177EDW9"/>
<evidence type="ECO:0000313" key="1">
    <source>
        <dbReference type="EMBL" id="OAG29701.1"/>
    </source>
</evidence>
<comment type="caution">
    <text evidence="1">The sequence shown here is derived from an EMBL/GenBank/DDBJ whole genome shotgun (WGS) entry which is preliminary data.</text>
</comment>
<protein>
    <submittedName>
        <fullName evidence="1">Uncharacterized protein</fullName>
    </submittedName>
</protein>
<dbReference type="EMBL" id="LTDL01000040">
    <property type="protein sequence ID" value="OAG29701.1"/>
    <property type="molecule type" value="Genomic_DNA"/>
</dbReference>
<dbReference type="RefSeq" id="XP_067544349.1">
    <property type="nucleotide sequence ID" value="XM_067688252.1"/>
</dbReference>
<sequence length="276" mass="31942">MKRVRAKRIENDKKVNVLYEKEIDPACLQEYSGAIFTTGVEREEEEEHHLKEVISGRGENIPTPQAAKVHQERVKRQKLTESASLTEAERPENYLKDAGDVLNAFVGFEDQPPTPVQEILRQESQASPALQPYVCFRKREVKSLRKARKPDTSIEKIKKIKVDLQMIRRLAELTMQRDAYLAQHLSSILSIFNICREMNKRLDIGVLSISESILRDILFTKLISKNDKFFKKIPSFTNLYTCRKSIGSLRKLFKSGPPKEEEIVLTKKEIDHLNEY</sequence>
<dbReference type="GeneID" id="93647184"/>
<keyword evidence="2" id="KW-1185">Reference proteome</keyword>
<evidence type="ECO:0000313" key="2">
    <source>
        <dbReference type="Proteomes" id="UP000185944"/>
    </source>
</evidence>
<proteinExistence type="predicted"/>
<dbReference type="VEuPathDB" id="MicrosporidiaDB:NEDG_00834"/>
<reference evidence="1 2" key="1">
    <citation type="submission" date="2016-02" db="EMBL/GenBank/DDBJ databases">
        <title>Discovery of a natural microsporidian pathogen with a broad tissue tropism in Caenorhabditis elegans.</title>
        <authorList>
            <person name="Luallen R.J."/>
            <person name="Reinke A.W."/>
            <person name="Tong L."/>
            <person name="Botts M.R."/>
            <person name="Felix M.-A."/>
            <person name="Troemel E.R."/>
        </authorList>
    </citation>
    <scope>NUCLEOTIDE SEQUENCE [LARGE SCALE GENOMIC DNA]</scope>
    <source>
        <strain evidence="1 2">JUm2807</strain>
    </source>
</reference>
<gene>
    <name evidence="1" type="ORF">NEDG_00834</name>
</gene>
<organism evidence="1 2">
    <name type="scientific">Nematocida displodere</name>
    <dbReference type="NCBI Taxonomy" id="1805483"/>
    <lineage>
        <taxon>Eukaryota</taxon>
        <taxon>Fungi</taxon>
        <taxon>Fungi incertae sedis</taxon>
        <taxon>Microsporidia</taxon>
        <taxon>Nematocida</taxon>
    </lineage>
</organism>
<accession>A0A177EDW9</accession>
<dbReference type="Proteomes" id="UP000185944">
    <property type="component" value="Unassembled WGS sequence"/>
</dbReference>
<name>A0A177EDW9_9MICR</name>
<dbReference type="OrthoDB" id="435275at2759"/>